<dbReference type="Gene3D" id="2.40.100.10">
    <property type="entry name" value="Cyclophilin-like"/>
    <property type="match status" value="1"/>
</dbReference>
<keyword evidence="7" id="KW-1185">Reference proteome</keyword>
<evidence type="ECO:0000256" key="1">
    <source>
        <dbReference type="ARBA" id="ARBA00013194"/>
    </source>
</evidence>
<dbReference type="Pfam" id="PF00160">
    <property type="entry name" value="Pro_isomerase"/>
    <property type="match status" value="1"/>
</dbReference>
<gene>
    <name evidence="6" type="ORF">C7H19_13080</name>
</gene>
<evidence type="ECO:0000256" key="4">
    <source>
        <dbReference type="ARBA" id="ARBA00023235"/>
    </source>
</evidence>
<dbReference type="Proteomes" id="UP000239001">
    <property type="component" value="Unassembled WGS sequence"/>
</dbReference>
<dbReference type="SUPFAM" id="SSF101112">
    <property type="entry name" value="Oxygen-evolving enhancer protein 3"/>
    <property type="match status" value="1"/>
</dbReference>
<reference evidence="6 7" key="2">
    <citation type="submission" date="2018-03" db="EMBL/GenBank/DDBJ databases">
        <authorList>
            <person name="Keele B.F."/>
        </authorList>
    </citation>
    <scope>NUCLEOTIDE SEQUENCE [LARGE SCALE GENOMIC DNA]</scope>
    <source>
        <strain evidence="6 7">CCALA 016</strain>
    </source>
</reference>
<evidence type="ECO:0000256" key="3">
    <source>
        <dbReference type="ARBA" id="ARBA00023110"/>
    </source>
</evidence>
<keyword evidence="2" id="KW-0793">Thylakoid</keyword>
<dbReference type="InterPro" id="IPR023222">
    <property type="entry name" value="PsbQ-like_dom_sf"/>
</dbReference>
<comment type="caution">
    <text evidence="6">The sequence shown here is derived from an EMBL/GenBank/DDBJ whole genome shotgun (WGS) entry which is preliminary data.</text>
</comment>
<accession>A0A2T1LWS6</accession>
<dbReference type="InterPro" id="IPR044665">
    <property type="entry name" value="E_coli_cyclophilin_A-like"/>
</dbReference>
<dbReference type="PANTHER" id="PTHR43246">
    <property type="entry name" value="PEPTIDYL-PROLYL CIS-TRANS ISOMERASE CYP38, CHLOROPLASTIC"/>
    <property type="match status" value="1"/>
</dbReference>
<dbReference type="InterPro" id="IPR029000">
    <property type="entry name" value="Cyclophilin-like_dom_sf"/>
</dbReference>
<dbReference type="InterPro" id="IPR048563">
    <property type="entry name" value="CYP38_PsbQ-like"/>
</dbReference>
<keyword evidence="4 6" id="KW-0413">Isomerase</keyword>
<dbReference type="GO" id="GO:0003755">
    <property type="term" value="F:peptidyl-prolyl cis-trans isomerase activity"/>
    <property type="evidence" value="ECO:0007669"/>
    <property type="project" value="UniProtKB-KW"/>
</dbReference>
<dbReference type="SUPFAM" id="SSF50891">
    <property type="entry name" value="Cyclophilin-like"/>
    <property type="match status" value="1"/>
</dbReference>
<dbReference type="CDD" id="cd01924">
    <property type="entry name" value="cyclophilin_TLP40_like"/>
    <property type="match status" value="1"/>
</dbReference>
<keyword evidence="3" id="KW-0697">Rotamase</keyword>
<protein>
    <recommendedName>
        <fullName evidence="1">peptidylprolyl isomerase</fullName>
        <ecNumber evidence="1">5.2.1.8</ecNumber>
    </recommendedName>
</protein>
<organism evidence="6 7">
    <name type="scientific">Aphanothece hegewaldii CCALA 016</name>
    <dbReference type="NCBI Taxonomy" id="2107694"/>
    <lineage>
        <taxon>Bacteria</taxon>
        <taxon>Bacillati</taxon>
        <taxon>Cyanobacteriota</taxon>
        <taxon>Cyanophyceae</taxon>
        <taxon>Oscillatoriophycideae</taxon>
        <taxon>Chroococcales</taxon>
        <taxon>Aphanothecaceae</taxon>
        <taxon>Aphanothece</taxon>
    </lineage>
</organism>
<evidence type="ECO:0000313" key="6">
    <source>
        <dbReference type="EMBL" id="PSF36608.1"/>
    </source>
</evidence>
<name>A0A2T1LWS6_9CHRO</name>
<dbReference type="InterPro" id="IPR002130">
    <property type="entry name" value="Cyclophilin-type_PPIase_dom"/>
</dbReference>
<dbReference type="RefSeq" id="WP_106457324.1">
    <property type="nucleotide sequence ID" value="NZ_PXOH01000013.1"/>
</dbReference>
<dbReference type="PROSITE" id="PS50072">
    <property type="entry name" value="CSA_PPIASE_2"/>
    <property type="match status" value="1"/>
</dbReference>
<evidence type="ECO:0000256" key="2">
    <source>
        <dbReference type="ARBA" id="ARBA00023078"/>
    </source>
</evidence>
<reference evidence="6 7" key="1">
    <citation type="submission" date="2018-03" db="EMBL/GenBank/DDBJ databases">
        <title>The ancient ancestry and fast evolution of plastids.</title>
        <authorList>
            <person name="Moore K.R."/>
            <person name="Magnabosco C."/>
            <person name="Momper L."/>
            <person name="Gold D.A."/>
            <person name="Bosak T."/>
            <person name="Fournier G.P."/>
        </authorList>
    </citation>
    <scope>NUCLEOTIDE SEQUENCE [LARGE SCALE GENOMIC DNA]</scope>
    <source>
        <strain evidence="6 7">CCALA 016</strain>
    </source>
</reference>
<proteinExistence type="predicted"/>
<dbReference type="Gene3D" id="1.20.120.290">
    <property type="entry name" value="Oxygen-evolving enhancer protein 3 (PsbQ), four-helix up-down bundle"/>
    <property type="match status" value="1"/>
</dbReference>
<dbReference type="EC" id="5.2.1.8" evidence="1"/>
<evidence type="ECO:0000313" key="7">
    <source>
        <dbReference type="Proteomes" id="UP000239001"/>
    </source>
</evidence>
<sequence>MKPINVLKGDRFSVFSKVCLVVVLVLSFCFSFSEAAWTLNEQKPILISFLAQGDAVTDPDAILRNALPIDNKPVRQLQGAIEDIAKNLKAKRWGPIKKDVKDASFVVKTKTDAILASVSESRQSLAQDVLERIKGELIQLDDSVTVQDREAVMSFSKAILAQITNLEELMVQGFPYEIPSQYANLPQLKGRATVEVKTTKGDMTIVVDGYSAPINGGNFVDLVQRGFYNNLPFIRSEDNFVVQTGDPLGAEDGFIDPKTKKYRSIPLEVMVRGEEKPFYGATLEDSGIYLPELVLPFNSFGAVALARPSTDPNGGSSQFFFFKFDNELTPPGFNLMDGQYSIFGYLVKGKEVLEEITDKDKIISAAVVDGSQNLNQP</sequence>
<dbReference type="AlphaFoldDB" id="A0A2T1LWS6"/>
<dbReference type="OrthoDB" id="9796864at2"/>
<dbReference type="Pfam" id="PF21329">
    <property type="entry name" value="CYP38_PsbQ-like"/>
    <property type="match status" value="1"/>
</dbReference>
<feature type="domain" description="PPIase cyclophilin-type" evidence="5">
    <location>
        <begin position="201"/>
        <end position="377"/>
    </location>
</feature>
<dbReference type="EMBL" id="PXOH01000013">
    <property type="protein sequence ID" value="PSF36608.1"/>
    <property type="molecule type" value="Genomic_DNA"/>
</dbReference>
<evidence type="ECO:0000259" key="5">
    <source>
        <dbReference type="PROSITE" id="PS50072"/>
    </source>
</evidence>